<dbReference type="PANTHER" id="PTHR11139:SF1">
    <property type="entry name" value="TRANSFORMATION_TRANSCRIPTION DOMAIN-ASSOCIATED PROTEIN"/>
    <property type="match status" value="1"/>
</dbReference>
<dbReference type="InterPro" id="IPR046807">
    <property type="entry name" value="Tra1_central"/>
</dbReference>
<dbReference type="Proteomes" id="UP000218209">
    <property type="component" value="Unassembled WGS sequence"/>
</dbReference>
<dbReference type="InterPro" id="IPR016024">
    <property type="entry name" value="ARM-type_fold"/>
</dbReference>
<dbReference type="GO" id="GO:0005634">
    <property type="term" value="C:nucleus"/>
    <property type="evidence" value="ECO:0007669"/>
    <property type="project" value="TreeGrafter"/>
</dbReference>
<reference evidence="2 3" key="1">
    <citation type="submission" date="2017-03" db="EMBL/GenBank/DDBJ databases">
        <title>WGS assembly of Porphyra umbilicalis.</title>
        <authorList>
            <person name="Brawley S.H."/>
            <person name="Blouin N.A."/>
            <person name="Ficko-Blean E."/>
            <person name="Wheeler G.L."/>
            <person name="Lohr M."/>
            <person name="Goodson H.V."/>
            <person name="Jenkins J.W."/>
            <person name="Blaby-Haas C.E."/>
            <person name="Helliwell K.E."/>
            <person name="Chan C."/>
            <person name="Marriage T."/>
            <person name="Bhattacharya D."/>
            <person name="Klein A.S."/>
            <person name="Badis Y."/>
            <person name="Brodie J."/>
            <person name="Cao Y."/>
            <person name="Collen J."/>
            <person name="Dittami S.M."/>
            <person name="Gachon C.M."/>
            <person name="Green B.R."/>
            <person name="Karpowicz S."/>
            <person name="Kim J.W."/>
            <person name="Kudahl U."/>
            <person name="Lin S."/>
            <person name="Michel G."/>
            <person name="Mittag M."/>
            <person name="Olson B.J."/>
            <person name="Pangilinan J."/>
            <person name="Peng Y."/>
            <person name="Qiu H."/>
            <person name="Shu S."/>
            <person name="Singer J.T."/>
            <person name="Smith A.G."/>
            <person name="Sprecher B.N."/>
            <person name="Wagner V."/>
            <person name="Wang W."/>
            <person name="Wang Z.-Y."/>
            <person name="Yan J."/>
            <person name="Yarish C."/>
            <person name="Zoeuner-Riek S."/>
            <person name="Zhuang Y."/>
            <person name="Zou Y."/>
            <person name="Lindquist E.A."/>
            <person name="Grimwood J."/>
            <person name="Barry K."/>
            <person name="Rokhsar D.S."/>
            <person name="Schmutz J."/>
            <person name="Stiller J.W."/>
            <person name="Grossman A.R."/>
            <person name="Prochnik S.E."/>
        </authorList>
    </citation>
    <scope>NUCLEOTIDE SEQUENCE [LARGE SCALE GENOMIC DNA]</scope>
    <source>
        <strain evidence="2">4086291</strain>
    </source>
</reference>
<dbReference type="GO" id="GO:0006281">
    <property type="term" value="P:DNA repair"/>
    <property type="evidence" value="ECO:0007669"/>
    <property type="project" value="TreeGrafter"/>
</dbReference>
<evidence type="ECO:0000313" key="2">
    <source>
        <dbReference type="EMBL" id="OSX75809.1"/>
    </source>
</evidence>
<dbReference type="PANTHER" id="PTHR11139">
    <property type="entry name" value="ATAXIA TELANGIECTASIA MUTATED ATM -RELATED"/>
    <property type="match status" value="1"/>
</dbReference>
<dbReference type="GO" id="GO:0006355">
    <property type="term" value="P:regulation of DNA-templated transcription"/>
    <property type="evidence" value="ECO:0007669"/>
    <property type="project" value="TreeGrafter"/>
</dbReference>
<gene>
    <name evidence="2" type="ORF">BU14_0219s0009</name>
</gene>
<feature type="compositionally biased region" description="Gly residues" evidence="1">
    <location>
        <begin position="495"/>
        <end position="514"/>
    </location>
</feature>
<evidence type="ECO:0000256" key="1">
    <source>
        <dbReference type="SAM" id="MobiDB-lite"/>
    </source>
</evidence>
<dbReference type="GO" id="GO:0000124">
    <property type="term" value="C:SAGA complex"/>
    <property type="evidence" value="ECO:0007669"/>
    <property type="project" value="TreeGrafter"/>
</dbReference>
<feature type="non-terminal residue" evidence="2">
    <location>
        <position position="1072"/>
    </location>
</feature>
<dbReference type="Pfam" id="PF20175">
    <property type="entry name" value="Tra1_central"/>
    <property type="match status" value="2"/>
</dbReference>
<protein>
    <submittedName>
        <fullName evidence="2">Uncharacterized protein</fullName>
    </submittedName>
</protein>
<name>A0A1X6P4I8_PORUM</name>
<sequence>MLTPRNFVAHVTRLVDGNTTPEERLLLVTSIRDNIEVVYTQEYNSFLTHFIPALKSVLTEVTVPQTVDNEVHKARNVVLEVLNRLPHIDALRPYVPDLLTLALRILVTDNEENAVTALRIIFDLHKNFRPHLEAHVPDFLQFVAELYRNFNRTVAAAFAPRQGGAPGGAPPPPELIASTHSFKVIIECPLIVMFLFQLYPKFIAENIPVLLPLMVASIEVPVPGAAVAPPQRMARAVRHRLLHDFIAAQVKTVSFLSYLLKQFHALMKPHETSIPRSVVQLLLSCPGDAVAIRKELLVAIRHILATDFRAGFFPQIDLLLDEKVLVGTGRVAYDTLRPLAYSFLAELVHYVRHDLTLPQLSRVIYLFGTNVHDPSLSFSMQTTSVRLLLNLIEGILGDDSEVKARQLLIRIMDILVSKFGTIKAQVPRLLEHVATLRARGDVYAAGRPLSEDPVVDPMKEINECKHLLKTLTLGLKTVVWSASNIKVQPHPLPGSGPGVGGPGPGGGVDGGGGASPPPPPRKGLTEDECAILTRLLESAMDCYRLYGREASLELPLGLVVSHGGVSAGGAGGADPPTAKARAEAAATAAGAAAKGAAPGATSPAGGPADARSGGAGPSPTAASGPSPSTARPTTASPASSAGALPLTGGGRPPPPQALALLSTAGGVGGGGAASAAASAASASSVAAAAASLPPLASEKEILDQFAQIFTVLDARNFQDVFGLRMPELFEDIVRNTAVLAIPQHFLANVNISKYFADILLSFVVSQLPELGVAPSPAARRAPALLRLFKILFASVTLFSDNEPVLHPHLATIVRGCLTHAAAQREPGNYLQLLRALFKSLSVGKHKLQFELLYRDLMPLVESLFQSLLKLHEGPHRLAHRDIFIELCLIVPARPSTIFPHLSDQLKPITLALSSGSELVALGLRTLEFWVDTLQPDYLDRLLVAVEPGLTRALFRHLRPAPYAYGAAALRIFGKLGSRMRRYPHAFVDLAAFPLQAHPALRLHFKWNSATSPAGLPAAAGAGAGAAGADAGVVAVCAPAGSGRPAPAGASAGGAAAADAPFFGSFQLPLDDL</sequence>
<feature type="compositionally biased region" description="Low complexity" evidence="1">
    <location>
        <begin position="595"/>
        <end position="646"/>
    </location>
</feature>
<accession>A0A1X6P4I8</accession>
<dbReference type="EMBL" id="KV918889">
    <property type="protein sequence ID" value="OSX75809.1"/>
    <property type="molecule type" value="Genomic_DNA"/>
</dbReference>
<keyword evidence="3" id="KW-1185">Reference proteome</keyword>
<feature type="region of interest" description="Disordered" evidence="1">
    <location>
        <begin position="595"/>
        <end position="662"/>
    </location>
</feature>
<dbReference type="InterPro" id="IPR050517">
    <property type="entry name" value="DDR_Repair_Kinase"/>
</dbReference>
<dbReference type="AlphaFoldDB" id="A0A1X6P4I8"/>
<proteinExistence type="predicted"/>
<feature type="region of interest" description="Disordered" evidence="1">
    <location>
        <begin position="489"/>
        <end position="525"/>
    </location>
</feature>
<dbReference type="SUPFAM" id="SSF48371">
    <property type="entry name" value="ARM repeat"/>
    <property type="match status" value="1"/>
</dbReference>
<evidence type="ECO:0000313" key="3">
    <source>
        <dbReference type="Proteomes" id="UP000218209"/>
    </source>
</evidence>
<dbReference type="GO" id="GO:0035267">
    <property type="term" value="C:NuA4 histone acetyltransferase complex"/>
    <property type="evidence" value="ECO:0007669"/>
    <property type="project" value="TreeGrafter"/>
</dbReference>
<organism evidence="2 3">
    <name type="scientific">Porphyra umbilicalis</name>
    <name type="common">Purple laver</name>
    <name type="synonym">Red alga</name>
    <dbReference type="NCBI Taxonomy" id="2786"/>
    <lineage>
        <taxon>Eukaryota</taxon>
        <taxon>Rhodophyta</taxon>
        <taxon>Bangiophyceae</taxon>
        <taxon>Bangiales</taxon>
        <taxon>Bangiaceae</taxon>
        <taxon>Porphyra</taxon>
    </lineage>
</organism>
<dbReference type="OrthoDB" id="5570127at2759"/>